<evidence type="ECO:0008006" key="4">
    <source>
        <dbReference type="Google" id="ProtNLM"/>
    </source>
</evidence>
<organism evidence="2 3">
    <name type="scientific">Flavobacterium agricola</name>
    <dbReference type="NCBI Taxonomy" id="2870839"/>
    <lineage>
        <taxon>Bacteria</taxon>
        <taxon>Pseudomonadati</taxon>
        <taxon>Bacteroidota</taxon>
        <taxon>Flavobacteriia</taxon>
        <taxon>Flavobacteriales</taxon>
        <taxon>Flavobacteriaceae</taxon>
        <taxon>Flavobacterium</taxon>
    </lineage>
</organism>
<dbReference type="Proteomes" id="UP001163328">
    <property type="component" value="Chromosome"/>
</dbReference>
<proteinExistence type="predicted"/>
<gene>
    <name evidence="2" type="ORF">K5I29_05310</name>
</gene>
<feature type="transmembrane region" description="Helical" evidence="1">
    <location>
        <begin position="7"/>
        <end position="25"/>
    </location>
</feature>
<keyword evidence="1" id="KW-0812">Transmembrane</keyword>
<evidence type="ECO:0000313" key="3">
    <source>
        <dbReference type="Proteomes" id="UP001163328"/>
    </source>
</evidence>
<dbReference type="RefSeq" id="WP_264434859.1">
    <property type="nucleotide sequence ID" value="NZ_CP081495.1"/>
</dbReference>
<name>A0ABY6M4Y0_9FLAO</name>
<keyword evidence="1" id="KW-1133">Transmembrane helix</keyword>
<reference evidence="2" key="1">
    <citation type="submission" date="2021-08" db="EMBL/GenBank/DDBJ databases">
        <title>Flavobacterium sp. strain CC-SYL302.</title>
        <authorList>
            <person name="Lin S.-Y."/>
            <person name="Lee T.-H."/>
            <person name="Young C.-C."/>
        </authorList>
    </citation>
    <scope>NUCLEOTIDE SEQUENCE</scope>
    <source>
        <strain evidence="2">CC-SYL302</strain>
    </source>
</reference>
<dbReference type="EMBL" id="CP081495">
    <property type="protein sequence ID" value="UYW02318.1"/>
    <property type="molecule type" value="Genomic_DNA"/>
</dbReference>
<keyword evidence="1" id="KW-0472">Membrane</keyword>
<protein>
    <recommendedName>
        <fullName evidence="4">AraC family transcriptional regulator</fullName>
    </recommendedName>
</protein>
<evidence type="ECO:0000313" key="2">
    <source>
        <dbReference type="EMBL" id="UYW02318.1"/>
    </source>
</evidence>
<evidence type="ECO:0000256" key="1">
    <source>
        <dbReference type="SAM" id="Phobius"/>
    </source>
</evidence>
<keyword evidence="3" id="KW-1185">Reference proteome</keyword>
<sequence>MQIIKYLLYLIILTFVSILVYIATLENRFDITNNYAVNVKTYYIKNYFNDPLNWANINHLKNDTLSAPEKFFDSQTDLQLKLDSVATNFTLFSVYLGDDKIGKMAYQFSDSLGTHTEIDGRFYGEVDFLDKINIFTKGISPRFYFSKIFNNINHQMQNQLETDFSYHKFDSIQVIYQPKTYYYKSRFASADFSREEILNAYQLIKSELDTKNASGNIFFIEMVLDTPNRKEFFVGVPVNQKLAPVIKSDIYLDSLRADKVLKTSFSGNITFQETYDKAIEKQIQQQEIKVDYNSKINIWNEQIKFNNPKKWTFETWYYLKPEINN</sequence>
<accession>A0ABY6M4Y0</accession>